<feature type="compositionally biased region" description="Basic and acidic residues" evidence="6">
    <location>
        <begin position="127"/>
        <end position="136"/>
    </location>
</feature>
<evidence type="ECO:0000313" key="9">
    <source>
        <dbReference type="Proteomes" id="UP001359559"/>
    </source>
</evidence>
<keyword evidence="4" id="KW-0493">Microtubule</keyword>
<protein>
    <recommendedName>
        <fullName evidence="7">TPX2 C-terminal domain-containing protein</fullName>
    </recommendedName>
</protein>
<evidence type="ECO:0000256" key="2">
    <source>
        <dbReference type="ARBA" id="ARBA00005885"/>
    </source>
</evidence>
<dbReference type="PANTHER" id="PTHR31358">
    <property type="entry name" value="PROTEIN WVD2-LIKE 4"/>
    <property type="match status" value="1"/>
</dbReference>
<evidence type="ECO:0000256" key="6">
    <source>
        <dbReference type="SAM" id="MobiDB-lite"/>
    </source>
</evidence>
<feature type="compositionally biased region" description="Basic and acidic residues" evidence="6">
    <location>
        <begin position="322"/>
        <end position="332"/>
    </location>
</feature>
<feature type="region of interest" description="Disordered" evidence="6">
    <location>
        <begin position="163"/>
        <end position="287"/>
    </location>
</feature>
<dbReference type="InterPro" id="IPR027329">
    <property type="entry name" value="TPX2_C"/>
</dbReference>
<dbReference type="InterPro" id="IPR044833">
    <property type="entry name" value="WDL5/6"/>
</dbReference>
<comment type="subcellular location">
    <subcellularLocation>
        <location evidence="1">Cytoplasm</location>
        <location evidence="1">Cytoskeleton</location>
    </subcellularLocation>
</comment>
<reference evidence="8 9" key="1">
    <citation type="submission" date="2024-01" db="EMBL/GenBank/DDBJ databases">
        <title>The genomes of 5 underutilized Papilionoideae crops provide insights into root nodulation and disease resistance.</title>
        <authorList>
            <person name="Yuan L."/>
        </authorList>
    </citation>
    <scope>NUCLEOTIDE SEQUENCE [LARGE SCALE GENOMIC DNA]</scope>
    <source>
        <strain evidence="8">LY-2023</strain>
        <tissue evidence="8">Leaf</tissue>
    </source>
</reference>
<dbReference type="Proteomes" id="UP001359559">
    <property type="component" value="Unassembled WGS sequence"/>
</dbReference>
<feature type="region of interest" description="Disordered" evidence="6">
    <location>
        <begin position="307"/>
        <end position="462"/>
    </location>
</feature>
<comment type="similarity">
    <text evidence="2">Belongs to the TPX2 family.</text>
</comment>
<evidence type="ECO:0000259" key="7">
    <source>
        <dbReference type="Pfam" id="PF06886"/>
    </source>
</evidence>
<dbReference type="PANTHER" id="PTHR31358:SF43">
    <property type="entry name" value="TPX2 (TARGETING PROTEIN FOR XKLP2) FAMILY PROTEIN"/>
    <property type="match status" value="1"/>
</dbReference>
<accession>A0AAN9K6P8</accession>
<feature type="compositionally biased region" description="Low complexity" evidence="6">
    <location>
        <begin position="116"/>
        <end position="126"/>
    </location>
</feature>
<sequence length="527" mass="57791">MTHDGMHSATANIYYHDSLNLLDLVGWVRILHSSDLLTTHDAVRFLTLPGNINFWLWVNMDPSYLFPADGLEAVHQNGIHEELSNSGKVGVVSNVDPSFTETTETASPNGNFDNLSQSDSSATDNSSKAETKEGSIDKVDGNNVVISKKEEVEIIDQPKQLKLQKGPVKNKNAKTPTLNSVHTSSVKKSKDGKDQEATSAVTNGTTALDSHSRHPTKNRSFSDKQTQLSKRPGKSNAAPSEAPMEKARPQLLKTGTHDNFQGEEESSSPTAEDGKPRRMGTLPNYGFSFKCDERAARRKEFYSKLEEKIHAKEVEQSNLQAKTKETQEAEIKKLRKSLGFKASPMPSFYQEPTPPRTELKKMPTTRPKSPKLGRRKSSTYSEPDGTTNSSARQGRLSLDEKVSQSNPAKATTPVLQKKPQRRSLPPRLTSEKISSSNSAAAQTSSKAVNDDKTSVSSVTTEVTTLSNATVEEKVEMTSATEENDFLSDEVSKTLPLNVEPGEAKSPVNGDLVIEELTFIQEPIAAEH</sequence>
<evidence type="ECO:0000256" key="3">
    <source>
        <dbReference type="ARBA" id="ARBA00022490"/>
    </source>
</evidence>
<dbReference type="GO" id="GO:0005874">
    <property type="term" value="C:microtubule"/>
    <property type="evidence" value="ECO:0007669"/>
    <property type="project" value="UniProtKB-KW"/>
</dbReference>
<evidence type="ECO:0000313" key="8">
    <source>
        <dbReference type="EMBL" id="KAK7311877.1"/>
    </source>
</evidence>
<feature type="compositionally biased region" description="Basic residues" evidence="6">
    <location>
        <begin position="368"/>
        <end position="377"/>
    </location>
</feature>
<comment type="caution">
    <text evidence="8">The sequence shown here is derived from an EMBL/GenBank/DDBJ whole genome shotgun (WGS) entry which is preliminary data.</text>
</comment>
<feature type="compositionally biased region" description="Polar residues" evidence="6">
    <location>
        <begin position="378"/>
        <end position="392"/>
    </location>
</feature>
<organism evidence="8 9">
    <name type="scientific">Clitoria ternatea</name>
    <name type="common">Butterfly pea</name>
    <dbReference type="NCBI Taxonomy" id="43366"/>
    <lineage>
        <taxon>Eukaryota</taxon>
        <taxon>Viridiplantae</taxon>
        <taxon>Streptophyta</taxon>
        <taxon>Embryophyta</taxon>
        <taxon>Tracheophyta</taxon>
        <taxon>Spermatophyta</taxon>
        <taxon>Magnoliopsida</taxon>
        <taxon>eudicotyledons</taxon>
        <taxon>Gunneridae</taxon>
        <taxon>Pentapetalae</taxon>
        <taxon>rosids</taxon>
        <taxon>fabids</taxon>
        <taxon>Fabales</taxon>
        <taxon>Fabaceae</taxon>
        <taxon>Papilionoideae</taxon>
        <taxon>50 kb inversion clade</taxon>
        <taxon>NPAAA clade</taxon>
        <taxon>indigoferoid/millettioid clade</taxon>
        <taxon>Phaseoleae</taxon>
        <taxon>Clitoria</taxon>
    </lineage>
</organism>
<feature type="compositionally biased region" description="Polar residues" evidence="6">
    <location>
        <begin position="197"/>
        <end position="209"/>
    </location>
</feature>
<feature type="region of interest" description="Disordered" evidence="6">
    <location>
        <begin position="90"/>
        <end position="136"/>
    </location>
</feature>
<dbReference type="GO" id="GO:0008017">
    <property type="term" value="F:microtubule binding"/>
    <property type="evidence" value="ECO:0007669"/>
    <property type="project" value="InterPro"/>
</dbReference>
<keyword evidence="5" id="KW-0206">Cytoskeleton</keyword>
<evidence type="ECO:0000256" key="4">
    <source>
        <dbReference type="ARBA" id="ARBA00022701"/>
    </source>
</evidence>
<gene>
    <name evidence="8" type="ORF">RJT34_10320</name>
</gene>
<dbReference type="AlphaFoldDB" id="A0AAN9K6P8"/>
<feature type="domain" description="TPX2 C-terminal" evidence="7">
    <location>
        <begin position="287"/>
        <end position="364"/>
    </location>
</feature>
<evidence type="ECO:0000256" key="1">
    <source>
        <dbReference type="ARBA" id="ARBA00004245"/>
    </source>
</evidence>
<dbReference type="EMBL" id="JAYKXN010000002">
    <property type="protein sequence ID" value="KAK7311877.1"/>
    <property type="molecule type" value="Genomic_DNA"/>
</dbReference>
<evidence type="ECO:0000256" key="5">
    <source>
        <dbReference type="ARBA" id="ARBA00023212"/>
    </source>
</evidence>
<feature type="compositionally biased region" description="Polar residues" evidence="6">
    <location>
        <begin position="173"/>
        <end position="186"/>
    </location>
</feature>
<feature type="compositionally biased region" description="Polar residues" evidence="6">
    <location>
        <begin position="96"/>
        <end position="115"/>
    </location>
</feature>
<feature type="compositionally biased region" description="Low complexity" evidence="6">
    <location>
        <begin position="434"/>
        <end position="447"/>
    </location>
</feature>
<keyword evidence="3" id="KW-0963">Cytoplasm</keyword>
<proteinExistence type="inferred from homology"/>
<keyword evidence="9" id="KW-1185">Reference proteome</keyword>
<dbReference type="Pfam" id="PF06886">
    <property type="entry name" value="TPX2"/>
    <property type="match status" value="1"/>
</dbReference>
<name>A0AAN9K6P8_CLITE</name>